<reference evidence="3" key="1">
    <citation type="submission" date="2016-10" db="EMBL/GenBank/DDBJ databases">
        <authorList>
            <person name="Varghese N."/>
            <person name="Submissions S."/>
        </authorList>
    </citation>
    <scope>NUCLEOTIDE SEQUENCE [LARGE SCALE GENOMIC DNA]</scope>
    <source>
        <strain evidence="3">DSM 23313</strain>
    </source>
</reference>
<dbReference type="InterPro" id="IPR006640">
    <property type="entry name" value="SprT-like_domain"/>
</dbReference>
<dbReference type="RefSeq" id="WP_090405257.1">
    <property type="nucleotide sequence ID" value="NZ_FNDQ01000002.1"/>
</dbReference>
<dbReference type="EMBL" id="FNDQ01000002">
    <property type="protein sequence ID" value="SDH34649.1"/>
    <property type="molecule type" value="Genomic_DNA"/>
</dbReference>
<evidence type="ECO:0000313" key="2">
    <source>
        <dbReference type="EMBL" id="SDH34649.1"/>
    </source>
</evidence>
<proteinExistence type="predicted"/>
<organism evidence="2 3">
    <name type="scientific">Myroides phaeus</name>
    <dbReference type="NCBI Taxonomy" id="702745"/>
    <lineage>
        <taxon>Bacteria</taxon>
        <taxon>Pseudomonadati</taxon>
        <taxon>Bacteroidota</taxon>
        <taxon>Flavobacteriia</taxon>
        <taxon>Flavobacteriales</taxon>
        <taxon>Flavobacteriaceae</taxon>
        <taxon>Myroides</taxon>
    </lineage>
</organism>
<dbReference type="Gene3D" id="1.10.10.2910">
    <property type="match status" value="1"/>
</dbReference>
<gene>
    <name evidence="2" type="ORF">SAMN05421818_102154</name>
</gene>
<accession>A0A1G8BN43</accession>
<protein>
    <submittedName>
        <fullName evidence="2">SprT-like family protein</fullName>
    </submittedName>
</protein>
<evidence type="ECO:0000313" key="3">
    <source>
        <dbReference type="Proteomes" id="UP000243588"/>
    </source>
</evidence>
<name>A0A1G8BN43_9FLAO</name>
<dbReference type="Pfam" id="PF10263">
    <property type="entry name" value="SprT-like"/>
    <property type="match status" value="1"/>
</dbReference>
<keyword evidence="3" id="KW-1185">Reference proteome</keyword>
<dbReference type="STRING" id="702745.SAMN05421818_102154"/>
<dbReference type="GO" id="GO:0006950">
    <property type="term" value="P:response to stress"/>
    <property type="evidence" value="ECO:0007669"/>
    <property type="project" value="UniProtKB-ARBA"/>
</dbReference>
<feature type="domain" description="SprT-like" evidence="1">
    <location>
        <begin position="47"/>
        <end position="95"/>
    </location>
</feature>
<dbReference type="Proteomes" id="UP000243588">
    <property type="component" value="Unassembled WGS sequence"/>
</dbReference>
<sequence length="207" mass="24231">MIEKLKPYIPEQALGGVFELIKHYEVHLKIVNERVTRHGDYTRNIDGKHLITVNSNLNPYRFLMTLIHEIAHLVAFQKYGGRIKPHGVEWKKTFQLLMLPFLRPQVFPNALLPLLANHFRNPSASSDTDDRLSIAMRRYDVQDKSDNMCFVYEIPLGSHFRTYNGKIFKRGPLRVKRFECLEVSTGRIYTFKANAEVEIMTHYVVNR</sequence>
<dbReference type="AlphaFoldDB" id="A0A1G8BN43"/>
<evidence type="ECO:0000259" key="1">
    <source>
        <dbReference type="Pfam" id="PF10263"/>
    </source>
</evidence>